<dbReference type="EMBL" id="BMZQ01000001">
    <property type="protein sequence ID" value="GHD08678.1"/>
    <property type="molecule type" value="Genomic_DNA"/>
</dbReference>
<dbReference type="GO" id="GO:0016787">
    <property type="term" value="F:hydrolase activity"/>
    <property type="evidence" value="ECO:0007669"/>
    <property type="project" value="UniProtKB-KW"/>
</dbReference>
<organism evidence="2 3">
    <name type="scientific">Tianweitania populi</name>
    <dbReference type="NCBI Taxonomy" id="1607949"/>
    <lineage>
        <taxon>Bacteria</taxon>
        <taxon>Pseudomonadati</taxon>
        <taxon>Pseudomonadota</taxon>
        <taxon>Alphaproteobacteria</taxon>
        <taxon>Hyphomicrobiales</taxon>
        <taxon>Phyllobacteriaceae</taxon>
        <taxon>Tianweitania</taxon>
    </lineage>
</organism>
<dbReference type="Gene3D" id="3.40.50.1820">
    <property type="entry name" value="alpha/beta hydrolase"/>
    <property type="match status" value="1"/>
</dbReference>
<dbReference type="PRINTS" id="PR00111">
    <property type="entry name" value="ABHYDROLASE"/>
</dbReference>
<name>A0A8J3DN48_9HYPH</name>
<comment type="caution">
    <text evidence="2">The sequence shown here is derived from an EMBL/GenBank/DDBJ whole genome shotgun (WGS) entry which is preliminary data.</text>
</comment>
<accession>A0A8J3DN48</accession>
<evidence type="ECO:0000259" key="1">
    <source>
        <dbReference type="Pfam" id="PF00561"/>
    </source>
</evidence>
<dbReference type="InterPro" id="IPR029058">
    <property type="entry name" value="AB_hydrolase_fold"/>
</dbReference>
<dbReference type="RefSeq" id="WP_189501892.1">
    <property type="nucleotide sequence ID" value="NZ_BMZQ01000001.1"/>
</dbReference>
<dbReference type="PANTHER" id="PTHR46438">
    <property type="entry name" value="ALPHA/BETA-HYDROLASES SUPERFAMILY PROTEIN"/>
    <property type="match status" value="1"/>
</dbReference>
<keyword evidence="3" id="KW-1185">Reference proteome</keyword>
<gene>
    <name evidence="2" type="ORF">GCM10016234_08450</name>
</gene>
<feature type="domain" description="AB hydrolase-1" evidence="1">
    <location>
        <begin position="64"/>
        <end position="303"/>
    </location>
</feature>
<reference evidence="2" key="1">
    <citation type="journal article" date="2014" name="Int. J. Syst. Evol. Microbiol.">
        <title>Complete genome sequence of Corynebacterium casei LMG S-19264T (=DSM 44701T), isolated from a smear-ripened cheese.</title>
        <authorList>
            <consortium name="US DOE Joint Genome Institute (JGI-PGF)"/>
            <person name="Walter F."/>
            <person name="Albersmeier A."/>
            <person name="Kalinowski J."/>
            <person name="Ruckert C."/>
        </authorList>
    </citation>
    <scope>NUCLEOTIDE SEQUENCE</scope>
    <source>
        <strain evidence="2">KCTC 42249</strain>
    </source>
</reference>
<dbReference type="Proteomes" id="UP000630142">
    <property type="component" value="Unassembled WGS sequence"/>
</dbReference>
<dbReference type="AlphaFoldDB" id="A0A8J3DN48"/>
<dbReference type="PANTHER" id="PTHR46438:SF11">
    <property type="entry name" value="LIPASE-RELATED"/>
    <property type="match status" value="1"/>
</dbReference>
<keyword evidence="2" id="KW-0378">Hydrolase</keyword>
<protein>
    <submittedName>
        <fullName evidence="2">Alpha/beta hydrolase</fullName>
    </submittedName>
</protein>
<evidence type="ECO:0000313" key="3">
    <source>
        <dbReference type="Proteomes" id="UP000630142"/>
    </source>
</evidence>
<dbReference type="SUPFAM" id="SSF53474">
    <property type="entry name" value="alpha/beta-Hydrolases"/>
    <property type="match status" value="1"/>
</dbReference>
<proteinExistence type="predicted"/>
<dbReference type="InterPro" id="IPR000073">
    <property type="entry name" value="AB_hydrolase_1"/>
</dbReference>
<reference evidence="2" key="2">
    <citation type="submission" date="2020-09" db="EMBL/GenBank/DDBJ databases">
        <authorList>
            <person name="Sun Q."/>
            <person name="Kim S."/>
        </authorList>
    </citation>
    <scope>NUCLEOTIDE SEQUENCE</scope>
    <source>
        <strain evidence="2">KCTC 42249</strain>
    </source>
</reference>
<sequence>MSALTIVLICVGAFVGAALGLIGWGWVSTRRIAAEAERMVPPLGKFIEINGSRIHYYEVGEGRPLLMIHGLGGHYHQFRQPLMDAIGPGYRMIALDREGSGHSTRAPGQTGRLPEQAALIKAFIDKLELDRPMLVGHSLGGAVALQTAVDYPQSIAGLALLSPLTQMMDALKPEFRRLYLPSPLFRRFLSHTFAVPLTVRNADKVMRFVFGPNTPPDDFATEGGGMLSLRPGHFYATSSDLVAIPLDLAQLQARYGSLKMPVGVLYGTGDQVLDYRVHGERMLSQVPNLDLELLDQVGHMPQYADTNRVAAFIRRIAERAFAVDRKTAVG</sequence>
<evidence type="ECO:0000313" key="2">
    <source>
        <dbReference type="EMBL" id="GHD08678.1"/>
    </source>
</evidence>
<dbReference type="Pfam" id="PF00561">
    <property type="entry name" value="Abhydrolase_1"/>
    <property type="match status" value="1"/>
</dbReference>